<accession>A0A8J4W4A1</accession>
<gene>
    <name evidence="1" type="ORF">CMV_001597</name>
</gene>
<reference evidence="1" key="1">
    <citation type="submission" date="2020-03" db="EMBL/GenBank/DDBJ databases">
        <title>Castanea mollissima Vanexum genome sequencing.</title>
        <authorList>
            <person name="Staton M."/>
        </authorList>
    </citation>
    <scope>NUCLEOTIDE SEQUENCE</scope>
    <source>
        <tissue evidence="1">Leaf</tissue>
    </source>
</reference>
<evidence type="ECO:0008006" key="3">
    <source>
        <dbReference type="Google" id="ProtNLM"/>
    </source>
</evidence>
<comment type="caution">
    <text evidence="1">The sequence shown here is derived from an EMBL/GenBank/DDBJ whole genome shotgun (WGS) entry which is preliminary data.</text>
</comment>
<dbReference type="OrthoDB" id="1935089at2759"/>
<organism evidence="1 2">
    <name type="scientific">Castanea mollissima</name>
    <name type="common">Chinese chestnut</name>
    <dbReference type="NCBI Taxonomy" id="60419"/>
    <lineage>
        <taxon>Eukaryota</taxon>
        <taxon>Viridiplantae</taxon>
        <taxon>Streptophyta</taxon>
        <taxon>Embryophyta</taxon>
        <taxon>Tracheophyta</taxon>
        <taxon>Spermatophyta</taxon>
        <taxon>Magnoliopsida</taxon>
        <taxon>eudicotyledons</taxon>
        <taxon>Gunneridae</taxon>
        <taxon>Pentapetalae</taxon>
        <taxon>rosids</taxon>
        <taxon>fabids</taxon>
        <taxon>Fagales</taxon>
        <taxon>Fagaceae</taxon>
        <taxon>Castanea</taxon>
    </lineage>
</organism>
<sequence>MVISKPLDASKFAYNEKVPMKRTMRRRIRTEQFDKGIRLVSQASLASNEEEVVVVDWMMGQGCGLGVDMRGSISFAPNMDSLVILWVYAPIAWKILRLCCLGKDLEFKTFIKYNLDRPEARQDQGWAKGCILESPDSFIESLVQRVNCWRFRTKTTSITSSLPSSPQNTYRSCSEAWDSTIEIDTIRISSRKRIRKEIGRFGRNIKQRLCFALFDEKVLQVQASAALEISIDNCTPVFQGFRKLLKARGSSVGTEGLSGGLVLDWHQNVKLSIQYGSKHLIRVDLIDHKGADSFLNTINDLELCELKAKGQRFTWMNRREDEAFVMEKLDKAFASVEWVNTYPHYALYNHPILRLDHGPILLDFEMQPPYRRRPFRFERMWLTHNACKDMIQKAWEVQTQGSRAFKLQHKPDSVRKRAIEWNRTVFGKIEKELKEKQPFGKCKINIQTITDVRMERVLREEIEVLMNREGIMLAQRARNEWILKGDRNTKKFQTLVKQRRAR</sequence>
<dbReference type="AlphaFoldDB" id="A0A8J4W4A1"/>
<dbReference type="PANTHER" id="PTHR33710:SF71">
    <property type="entry name" value="ENDONUCLEASE_EXONUCLEASE_PHOSPHATASE DOMAIN-CONTAINING PROTEIN"/>
    <property type="match status" value="1"/>
</dbReference>
<dbReference type="PANTHER" id="PTHR33710">
    <property type="entry name" value="BNAC02G09200D PROTEIN"/>
    <property type="match status" value="1"/>
</dbReference>
<name>A0A8J4W4A1_9ROSI</name>
<proteinExistence type="predicted"/>
<evidence type="ECO:0000313" key="1">
    <source>
        <dbReference type="EMBL" id="KAF3975134.1"/>
    </source>
</evidence>
<protein>
    <recommendedName>
        <fullName evidence="3">Reverse transcriptase</fullName>
    </recommendedName>
</protein>
<dbReference type="Proteomes" id="UP000737018">
    <property type="component" value="Unassembled WGS sequence"/>
</dbReference>
<evidence type="ECO:0000313" key="2">
    <source>
        <dbReference type="Proteomes" id="UP000737018"/>
    </source>
</evidence>
<keyword evidence="2" id="KW-1185">Reference proteome</keyword>
<dbReference type="EMBL" id="JRKL02000104">
    <property type="protein sequence ID" value="KAF3975134.1"/>
    <property type="molecule type" value="Genomic_DNA"/>
</dbReference>